<feature type="compositionally biased region" description="Polar residues" evidence="1">
    <location>
        <begin position="103"/>
        <end position="113"/>
    </location>
</feature>
<comment type="caution">
    <text evidence="2">The sequence shown here is derived from an EMBL/GenBank/DDBJ whole genome shotgun (WGS) entry which is preliminary data.</text>
</comment>
<evidence type="ECO:0000256" key="1">
    <source>
        <dbReference type="SAM" id="MobiDB-lite"/>
    </source>
</evidence>
<feature type="compositionally biased region" description="Basic and acidic residues" evidence="1">
    <location>
        <begin position="126"/>
        <end position="141"/>
    </location>
</feature>
<accession>A0A8H5L237</accession>
<reference evidence="2 3" key="1">
    <citation type="submission" date="2020-05" db="EMBL/GenBank/DDBJ databases">
        <title>Identification and distribution of gene clusters putatively required for synthesis of sphingolipid metabolism inhibitors in phylogenetically diverse species of the filamentous fungus Fusarium.</title>
        <authorList>
            <person name="Kim H.-S."/>
            <person name="Busman M."/>
            <person name="Brown D.W."/>
            <person name="Divon H."/>
            <person name="Uhlig S."/>
            <person name="Proctor R.H."/>
        </authorList>
    </citation>
    <scope>NUCLEOTIDE SEQUENCE [LARGE SCALE GENOMIC DNA]</scope>
    <source>
        <strain evidence="2 3">NRRL 25211</strain>
    </source>
</reference>
<name>A0A8H5L237_9HYPO</name>
<dbReference type="EMBL" id="JAAOAR010000406">
    <property type="protein sequence ID" value="KAF5583397.1"/>
    <property type="molecule type" value="Genomic_DNA"/>
</dbReference>
<keyword evidence="3" id="KW-1185">Reference proteome</keyword>
<proteinExistence type="predicted"/>
<dbReference type="Proteomes" id="UP000544095">
    <property type="component" value="Unassembled WGS sequence"/>
</dbReference>
<gene>
    <name evidence="2" type="ORF">FPANT_8177</name>
</gene>
<feature type="region of interest" description="Disordered" evidence="1">
    <location>
        <begin position="49"/>
        <end position="165"/>
    </location>
</feature>
<dbReference type="AlphaFoldDB" id="A0A8H5L237"/>
<protein>
    <submittedName>
        <fullName evidence="2">Uncharacterized protein</fullName>
    </submittedName>
</protein>
<organism evidence="2 3">
    <name type="scientific">Fusarium pseudoanthophilum</name>
    <dbReference type="NCBI Taxonomy" id="48495"/>
    <lineage>
        <taxon>Eukaryota</taxon>
        <taxon>Fungi</taxon>
        <taxon>Dikarya</taxon>
        <taxon>Ascomycota</taxon>
        <taxon>Pezizomycotina</taxon>
        <taxon>Sordariomycetes</taxon>
        <taxon>Hypocreomycetidae</taxon>
        <taxon>Hypocreales</taxon>
        <taxon>Nectriaceae</taxon>
        <taxon>Fusarium</taxon>
        <taxon>Fusarium fujikuroi species complex</taxon>
    </lineage>
</organism>
<sequence length="165" mass="17881">MKERKPEAKTVLCLQTTLLIPATLMVSPSALALPTTLLVPVTLMSPPRPLETTDSGADIVNTDEAVEPNEPTTGHIDEAPEPPELKHEDNTPPSVNEYPAFGNANNSSSTSNKVHLAIKINSMPLARDDDVSDVKSEPDIKDEPEDENEPHSSTNSSRDPILKIR</sequence>
<evidence type="ECO:0000313" key="2">
    <source>
        <dbReference type="EMBL" id="KAF5583397.1"/>
    </source>
</evidence>
<evidence type="ECO:0000313" key="3">
    <source>
        <dbReference type="Proteomes" id="UP000544095"/>
    </source>
</evidence>
<feature type="compositionally biased region" description="Basic and acidic residues" evidence="1">
    <location>
        <begin position="75"/>
        <end position="90"/>
    </location>
</feature>